<sequence>MFAVQMLKKLLQPRPSPDIFPFLNQSSIPSSWTDEACQACAHLFLGLMPQSPGLMHQLLHNPPFYNYHYFVDNFAIRDIGIYSVDLHNLVSECPNGAETLITRMIHILTDWPSAANAAAATANSLSVNTSSTSVPSYSTPTKVQTTPLSPGNNTHQIGQLLIGPAVIIPPPSLVERVYRLYEERVHDVRCLIPVIVGLSKQQVINALPKLIQLNEKVVKEVLTRLLHGKKIVIYHLLVTFLMIVVENINHSVKL</sequence>
<dbReference type="Pfam" id="PF12295">
    <property type="entry name" value="Symplekin_C"/>
    <property type="match status" value="1"/>
</dbReference>
<evidence type="ECO:0000313" key="1">
    <source>
        <dbReference type="EMBL" id="VDP77268.1"/>
    </source>
</evidence>
<evidence type="ECO:0000313" key="2">
    <source>
        <dbReference type="Proteomes" id="UP000269396"/>
    </source>
</evidence>
<name>A0A183PVW9_9TREM</name>
<proteinExistence type="predicted"/>
<gene>
    <name evidence="1" type="ORF">SMTD_LOCUS18505</name>
</gene>
<dbReference type="EMBL" id="UZAL01040599">
    <property type="protein sequence ID" value="VDP77268.1"/>
    <property type="molecule type" value="Genomic_DNA"/>
</dbReference>
<dbReference type="InterPro" id="IPR021850">
    <property type="entry name" value="Symplekin/Pta1"/>
</dbReference>
<dbReference type="PANTHER" id="PTHR15245">
    <property type="entry name" value="SYMPLEKIN-RELATED"/>
    <property type="match status" value="1"/>
</dbReference>
<protein>
    <submittedName>
        <fullName evidence="1">Uncharacterized protein</fullName>
    </submittedName>
</protein>
<dbReference type="GO" id="GO:0005847">
    <property type="term" value="C:mRNA cleavage and polyadenylation specificity factor complex"/>
    <property type="evidence" value="ECO:0007669"/>
    <property type="project" value="TreeGrafter"/>
</dbReference>
<organism evidence="1 2">
    <name type="scientific">Schistosoma mattheei</name>
    <dbReference type="NCBI Taxonomy" id="31246"/>
    <lineage>
        <taxon>Eukaryota</taxon>
        <taxon>Metazoa</taxon>
        <taxon>Spiralia</taxon>
        <taxon>Lophotrochozoa</taxon>
        <taxon>Platyhelminthes</taxon>
        <taxon>Trematoda</taxon>
        <taxon>Digenea</taxon>
        <taxon>Strigeidida</taxon>
        <taxon>Schistosomatoidea</taxon>
        <taxon>Schistosomatidae</taxon>
        <taxon>Schistosoma</taxon>
    </lineage>
</organism>
<keyword evidence="2" id="KW-1185">Reference proteome</keyword>
<accession>A0A183PVW9</accession>
<dbReference type="STRING" id="31246.A0A183PVW9"/>
<dbReference type="Proteomes" id="UP000269396">
    <property type="component" value="Unassembled WGS sequence"/>
</dbReference>
<dbReference type="AlphaFoldDB" id="A0A183PVW9"/>
<reference evidence="1 2" key="1">
    <citation type="submission" date="2018-11" db="EMBL/GenBank/DDBJ databases">
        <authorList>
            <consortium name="Pathogen Informatics"/>
        </authorList>
    </citation>
    <scope>NUCLEOTIDE SEQUENCE [LARGE SCALE GENOMIC DNA]</scope>
    <source>
        <strain>Denwood</strain>
        <strain evidence="2">Zambia</strain>
    </source>
</reference>
<dbReference type="InterPro" id="IPR022075">
    <property type="entry name" value="Symplekin_C"/>
</dbReference>
<dbReference type="PANTHER" id="PTHR15245:SF20">
    <property type="entry name" value="SYMPLEKIN"/>
    <property type="match status" value="1"/>
</dbReference>